<dbReference type="InterPro" id="IPR050426">
    <property type="entry name" value="Glycosyltransferase_28"/>
</dbReference>
<keyword evidence="3" id="KW-1185">Reference proteome</keyword>
<comment type="caution">
    <text evidence="2">The sequence shown here is derived from an EMBL/GenBank/DDBJ whole genome shotgun (WGS) entry which is preliminary data.</text>
</comment>
<dbReference type="PANTHER" id="PTHR48050:SF13">
    <property type="entry name" value="STEROL 3-BETA-GLUCOSYLTRANSFERASE UGT80A2"/>
    <property type="match status" value="1"/>
</dbReference>
<dbReference type="Proteomes" id="UP000655751">
    <property type="component" value="Unassembled WGS sequence"/>
</dbReference>
<dbReference type="EMBL" id="JADMLG010000020">
    <property type="protein sequence ID" value="MBH0780995.1"/>
    <property type="molecule type" value="Genomic_DNA"/>
</dbReference>
<dbReference type="GO" id="GO:0008194">
    <property type="term" value="F:UDP-glycosyltransferase activity"/>
    <property type="evidence" value="ECO:0007669"/>
    <property type="project" value="InterPro"/>
</dbReference>
<dbReference type="GO" id="GO:0016758">
    <property type="term" value="F:hexosyltransferase activity"/>
    <property type="evidence" value="ECO:0007669"/>
    <property type="project" value="UniProtKB-ARBA"/>
</dbReference>
<evidence type="ECO:0000313" key="3">
    <source>
        <dbReference type="Proteomes" id="UP000655751"/>
    </source>
</evidence>
<dbReference type="AlphaFoldDB" id="A0A931N3T5"/>
<dbReference type="CDD" id="cd03784">
    <property type="entry name" value="GT1_Gtf-like"/>
    <property type="match status" value="1"/>
</dbReference>
<feature type="domain" description="Erythromycin biosynthesis protein CIII-like C-terminal" evidence="1">
    <location>
        <begin position="277"/>
        <end position="430"/>
    </location>
</feature>
<dbReference type="GO" id="GO:0017000">
    <property type="term" value="P:antibiotic biosynthetic process"/>
    <property type="evidence" value="ECO:0007669"/>
    <property type="project" value="UniProtKB-ARBA"/>
</dbReference>
<dbReference type="Pfam" id="PF06722">
    <property type="entry name" value="EryCIII-like_C"/>
    <property type="match status" value="1"/>
</dbReference>
<dbReference type="Gene3D" id="3.40.50.2000">
    <property type="entry name" value="Glycogen Phosphorylase B"/>
    <property type="match status" value="2"/>
</dbReference>
<evidence type="ECO:0000259" key="1">
    <source>
        <dbReference type="Pfam" id="PF06722"/>
    </source>
</evidence>
<dbReference type="InterPro" id="IPR010610">
    <property type="entry name" value="EryCIII-like_C"/>
</dbReference>
<proteinExistence type="predicted"/>
<dbReference type="RefSeq" id="WP_196153304.1">
    <property type="nucleotide sequence ID" value="NZ_JADMLG010000020.1"/>
</dbReference>
<evidence type="ECO:0000313" key="2">
    <source>
        <dbReference type="EMBL" id="MBH0780995.1"/>
    </source>
</evidence>
<sequence length="432" mass="45950">MKIIFSSLSGYGHIYPLLPLAIAARAAGHDVVYATGEKFHPLLLGLGFRTVSVGIPIHDAFGIVFGEPEGKTGKRLRQDWLEPAARAFNEVLPRRFATDLMPVLRAERPDLVVYEAGNPGAGLAARRCDIPALCHSNAQADAIDREDADGESGRHGDDRTAAGVSGAAASAVRTLPWVLAARQWRQRGMTLLHEVAAEVGVELSEGHYLLGDRYLDIYPSSLQESSFLDRPERVPLRPMAFGESSALPRIVAAERKRPLVYLTLGTTVGTARALRTTVEGVSALDVDVVVAAGPNISLDDLGAFPGNVHLEGWVPQADLLPLVDLVVHHGGSGTTLAAAAVALPQLFLPIRFDGFLNASAVAATGAGKRLLPDEVDRDEQRRAHVVSAAVVAEAAAELLTDPDARRAAENLAAEIAAMPGPAELVTRLTEFL</sequence>
<dbReference type="InterPro" id="IPR002213">
    <property type="entry name" value="UDP_glucos_trans"/>
</dbReference>
<dbReference type="PANTHER" id="PTHR48050">
    <property type="entry name" value="STEROL 3-BETA-GLUCOSYLTRANSFERASE"/>
    <property type="match status" value="1"/>
</dbReference>
<accession>A0A931N3T5</accession>
<gene>
    <name evidence="2" type="ORF">IT779_32460</name>
</gene>
<name>A0A931N3T5_9NOCA</name>
<dbReference type="SUPFAM" id="SSF53756">
    <property type="entry name" value="UDP-Glycosyltransferase/glycogen phosphorylase"/>
    <property type="match status" value="1"/>
</dbReference>
<protein>
    <submittedName>
        <fullName evidence="2">Glycosyltransferase family 1 protein</fullName>
    </submittedName>
</protein>
<organism evidence="2 3">
    <name type="scientific">Nocardia bovistercoris</name>
    <dbReference type="NCBI Taxonomy" id="2785916"/>
    <lineage>
        <taxon>Bacteria</taxon>
        <taxon>Bacillati</taxon>
        <taxon>Actinomycetota</taxon>
        <taxon>Actinomycetes</taxon>
        <taxon>Mycobacteriales</taxon>
        <taxon>Nocardiaceae</taxon>
        <taxon>Nocardia</taxon>
    </lineage>
</organism>
<reference evidence="2" key="1">
    <citation type="submission" date="2020-11" db="EMBL/GenBank/DDBJ databases">
        <title>Nocardia NEAU-351.nov., a novel actinomycete isolated from the cow dung.</title>
        <authorList>
            <person name="Zhang X."/>
        </authorList>
    </citation>
    <scope>NUCLEOTIDE SEQUENCE</scope>
    <source>
        <strain evidence="2">NEAU-351</strain>
    </source>
</reference>